<sequence>MEEFAESDVHAGVIPALVEFLRSRLTWVEQRVAMIDKVVPTLVDLVEITTLGDHKKFDDSILGVLQDYIQS</sequence>
<dbReference type="PANTHER" id="PTHR46578:SF2">
    <property type="entry name" value="ARM-REPEAT_TETRATRICOPEPTIDE REPEAT (TPR)-LIKE PROTEIN"/>
    <property type="match status" value="1"/>
</dbReference>
<dbReference type="EMBL" id="SDMP01000008">
    <property type="protein sequence ID" value="RYR41556.1"/>
    <property type="molecule type" value="Genomic_DNA"/>
</dbReference>
<name>A0A445BSF7_ARAHY</name>
<dbReference type="InterPro" id="IPR058868">
    <property type="entry name" value="ARM_7"/>
</dbReference>
<proteinExistence type="predicted"/>
<accession>A0A445BSF7</accession>
<dbReference type="Pfam" id="PF26524">
    <property type="entry name" value="ARM_7"/>
    <property type="match status" value="1"/>
</dbReference>
<comment type="caution">
    <text evidence="2">The sequence shown here is derived from an EMBL/GenBank/DDBJ whole genome shotgun (WGS) entry which is preliminary data.</text>
</comment>
<dbReference type="AlphaFoldDB" id="A0A445BSF7"/>
<organism evidence="2 3">
    <name type="scientific">Arachis hypogaea</name>
    <name type="common">Peanut</name>
    <dbReference type="NCBI Taxonomy" id="3818"/>
    <lineage>
        <taxon>Eukaryota</taxon>
        <taxon>Viridiplantae</taxon>
        <taxon>Streptophyta</taxon>
        <taxon>Embryophyta</taxon>
        <taxon>Tracheophyta</taxon>
        <taxon>Spermatophyta</taxon>
        <taxon>Magnoliopsida</taxon>
        <taxon>eudicotyledons</taxon>
        <taxon>Gunneridae</taxon>
        <taxon>Pentapetalae</taxon>
        <taxon>rosids</taxon>
        <taxon>fabids</taxon>
        <taxon>Fabales</taxon>
        <taxon>Fabaceae</taxon>
        <taxon>Papilionoideae</taxon>
        <taxon>50 kb inversion clade</taxon>
        <taxon>dalbergioids sensu lato</taxon>
        <taxon>Dalbergieae</taxon>
        <taxon>Pterocarpus clade</taxon>
        <taxon>Arachis</taxon>
    </lineage>
</organism>
<dbReference type="STRING" id="3818.A0A445BSF7"/>
<evidence type="ECO:0000259" key="1">
    <source>
        <dbReference type="Pfam" id="PF26524"/>
    </source>
</evidence>
<evidence type="ECO:0000313" key="2">
    <source>
        <dbReference type="EMBL" id="RYR41556.1"/>
    </source>
</evidence>
<dbReference type="Proteomes" id="UP000289738">
    <property type="component" value="Chromosome A08"/>
</dbReference>
<keyword evidence="3" id="KW-1185">Reference proteome</keyword>
<gene>
    <name evidence="2" type="ORF">Ahy_A08g037957</name>
</gene>
<evidence type="ECO:0000313" key="3">
    <source>
        <dbReference type="Proteomes" id="UP000289738"/>
    </source>
</evidence>
<reference evidence="2 3" key="1">
    <citation type="submission" date="2019-01" db="EMBL/GenBank/DDBJ databases">
        <title>Sequencing of cultivated peanut Arachis hypogaea provides insights into genome evolution and oil improvement.</title>
        <authorList>
            <person name="Chen X."/>
        </authorList>
    </citation>
    <scope>NUCLEOTIDE SEQUENCE [LARGE SCALE GENOMIC DNA]</scope>
    <source>
        <strain evidence="3">cv. Fuhuasheng</strain>
        <tissue evidence="2">Leaves</tissue>
    </source>
</reference>
<dbReference type="PANTHER" id="PTHR46578">
    <property type="entry name" value="ARM-REPEAT/TETRATRICOPEPTIDE REPEAT (TPR)-LIKE PROTEIN"/>
    <property type="match status" value="1"/>
</dbReference>
<feature type="domain" description="ARM repeat N-terminal plant" evidence="1">
    <location>
        <begin position="2"/>
        <end position="34"/>
    </location>
</feature>
<protein>
    <recommendedName>
        <fullName evidence="1">ARM repeat N-terminal plant domain-containing protein</fullName>
    </recommendedName>
</protein>